<evidence type="ECO:0000313" key="2">
    <source>
        <dbReference type="Proteomes" id="UP001141806"/>
    </source>
</evidence>
<dbReference type="AlphaFoldDB" id="A0A9Q0L0I0"/>
<proteinExistence type="predicted"/>
<dbReference type="EMBL" id="JAMYWD010000002">
    <property type="protein sequence ID" value="KAJ4979801.1"/>
    <property type="molecule type" value="Genomic_DNA"/>
</dbReference>
<protein>
    <submittedName>
        <fullName evidence="1">Uncharacterized protein</fullName>
    </submittedName>
</protein>
<comment type="caution">
    <text evidence="1">The sequence shown here is derived from an EMBL/GenBank/DDBJ whole genome shotgun (WGS) entry which is preliminary data.</text>
</comment>
<gene>
    <name evidence="1" type="ORF">NE237_010581</name>
</gene>
<accession>A0A9Q0L0I0</accession>
<name>A0A9Q0L0I0_9MAGN</name>
<sequence>MAIDDLVAVHKTLEQYPDAGALVTTNEERSLISVIKSKIMLPKTLREVVLKARKFSASEAFDHGFVDGVYEDFERTLEAATLEDEKLASRNGKRDSYANFRSGAFAGVIEELEARRDPFVWTLGSKL</sequence>
<dbReference type="Proteomes" id="UP001141806">
    <property type="component" value="Unassembled WGS sequence"/>
</dbReference>
<evidence type="ECO:0000313" key="1">
    <source>
        <dbReference type="EMBL" id="KAJ4979801.1"/>
    </source>
</evidence>
<reference evidence="1" key="1">
    <citation type="journal article" date="2023" name="Plant J.">
        <title>The genome of the king protea, Protea cynaroides.</title>
        <authorList>
            <person name="Chang J."/>
            <person name="Duong T.A."/>
            <person name="Schoeman C."/>
            <person name="Ma X."/>
            <person name="Roodt D."/>
            <person name="Barker N."/>
            <person name="Li Z."/>
            <person name="Van de Peer Y."/>
            <person name="Mizrachi E."/>
        </authorList>
    </citation>
    <scope>NUCLEOTIDE SEQUENCE</scope>
    <source>
        <tissue evidence="1">Young leaves</tissue>
    </source>
</reference>
<dbReference type="InterPro" id="IPR029045">
    <property type="entry name" value="ClpP/crotonase-like_dom_sf"/>
</dbReference>
<dbReference type="SUPFAM" id="SSF52096">
    <property type="entry name" value="ClpP/crotonase"/>
    <property type="match status" value="1"/>
</dbReference>
<keyword evidence="2" id="KW-1185">Reference proteome</keyword>
<dbReference type="OrthoDB" id="1696280at2759"/>
<organism evidence="1 2">
    <name type="scientific">Protea cynaroides</name>
    <dbReference type="NCBI Taxonomy" id="273540"/>
    <lineage>
        <taxon>Eukaryota</taxon>
        <taxon>Viridiplantae</taxon>
        <taxon>Streptophyta</taxon>
        <taxon>Embryophyta</taxon>
        <taxon>Tracheophyta</taxon>
        <taxon>Spermatophyta</taxon>
        <taxon>Magnoliopsida</taxon>
        <taxon>Proteales</taxon>
        <taxon>Proteaceae</taxon>
        <taxon>Protea</taxon>
    </lineage>
</organism>